<dbReference type="FunFam" id="1.10.10.1210:FF:000001">
    <property type="entry name" value="melanoma-associated antigen D1"/>
    <property type="match status" value="1"/>
</dbReference>
<protein>
    <recommendedName>
        <fullName evidence="1">MAGE domain-containing protein</fullName>
    </recommendedName>
</protein>
<dbReference type="InterPro" id="IPR041899">
    <property type="entry name" value="MAGE_WH2"/>
</dbReference>
<sequence>MIAIDSGKKEYIISNILLYVQDPLETLNKREYPKDSQKIILLLVLSHIFMSNNCIGEVSLQSFLTSLGIDIERRHQVMGNIKEYINHTLKNRKYLNIDVDPVNRKMSYSWGPRAEKEISKQEILNFVCKMYKDRLPNSWVNQYKMAQEQVCGNQRETEG</sequence>
<name>A0AAV8YFW0_9CUCU</name>
<dbReference type="PANTHER" id="PTHR11736">
    <property type="entry name" value="MELANOMA-ASSOCIATED ANTIGEN MAGE ANTIGEN"/>
    <property type="match status" value="1"/>
</dbReference>
<dbReference type="AlphaFoldDB" id="A0AAV8YFW0"/>
<organism evidence="2 3">
    <name type="scientific">Aromia moschata</name>
    <dbReference type="NCBI Taxonomy" id="1265417"/>
    <lineage>
        <taxon>Eukaryota</taxon>
        <taxon>Metazoa</taxon>
        <taxon>Ecdysozoa</taxon>
        <taxon>Arthropoda</taxon>
        <taxon>Hexapoda</taxon>
        <taxon>Insecta</taxon>
        <taxon>Pterygota</taxon>
        <taxon>Neoptera</taxon>
        <taxon>Endopterygota</taxon>
        <taxon>Coleoptera</taxon>
        <taxon>Polyphaga</taxon>
        <taxon>Cucujiformia</taxon>
        <taxon>Chrysomeloidea</taxon>
        <taxon>Cerambycidae</taxon>
        <taxon>Cerambycinae</taxon>
        <taxon>Callichromatini</taxon>
        <taxon>Aromia</taxon>
    </lineage>
</organism>
<evidence type="ECO:0000313" key="3">
    <source>
        <dbReference type="Proteomes" id="UP001162162"/>
    </source>
</evidence>
<dbReference type="GO" id="GO:0005634">
    <property type="term" value="C:nucleus"/>
    <property type="evidence" value="ECO:0007669"/>
    <property type="project" value="TreeGrafter"/>
</dbReference>
<dbReference type="Proteomes" id="UP001162162">
    <property type="component" value="Unassembled WGS sequence"/>
</dbReference>
<dbReference type="EMBL" id="JAPWTK010000109">
    <property type="protein sequence ID" value="KAJ8949817.1"/>
    <property type="molecule type" value="Genomic_DNA"/>
</dbReference>
<dbReference type="InterPro" id="IPR002190">
    <property type="entry name" value="MHD_dom"/>
</dbReference>
<accession>A0AAV8YFW0</accession>
<gene>
    <name evidence="2" type="ORF">NQ318_000515</name>
</gene>
<reference evidence="2" key="1">
    <citation type="journal article" date="2023" name="Insect Mol. Biol.">
        <title>Genome sequencing provides insights into the evolution of gene families encoding plant cell wall-degrading enzymes in longhorned beetles.</title>
        <authorList>
            <person name="Shin N.R."/>
            <person name="Okamura Y."/>
            <person name="Kirsch R."/>
            <person name="Pauchet Y."/>
        </authorList>
    </citation>
    <scope>NUCLEOTIDE SEQUENCE</scope>
    <source>
        <strain evidence="2">AMC_N1</strain>
    </source>
</reference>
<evidence type="ECO:0000313" key="2">
    <source>
        <dbReference type="EMBL" id="KAJ8949817.1"/>
    </source>
</evidence>
<comment type="caution">
    <text evidence="2">The sequence shown here is derived from an EMBL/GenBank/DDBJ whole genome shotgun (WGS) entry which is preliminary data.</text>
</comment>
<keyword evidence="3" id="KW-1185">Reference proteome</keyword>
<dbReference type="Pfam" id="PF01454">
    <property type="entry name" value="MAGE"/>
    <property type="match status" value="1"/>
</dbReference>
<evidence type="ECO:0000259" key="1">
    <source>
        <dbReference type="PROSITE" id="PS50838"/>
    </source>
</evidence>
<dbReference type="SMART" id="SM01373">
    <property type="entry name" value="MAGE"/>
    <property type="match status" value="1"/>
</dbReference>
<dbReference type="PANTHER" id="PTHR11736:SF14">
    <property type="entry name" value="NSE3 HOMOLOG, SMC5-SMC6 COMPLEX COMPONENT"/>
    <property type="match status" value="1"/>
</dbReference>
<dbReference type="Gene3D" id="1.10.10.1210">
    <property type="entry name" value="MAGE homology domain, winged helix WH2 motif"/>
    <property type="match status" value="1"/>
</dbReference>
<feature type="domain" description="MAGE" evidence="1">
    <location>
        <begin position="40"/>
        <end position="146"/>
    </location>
</feature>
<dbReference type="InterPro" id="IPR037445">
    <property type="entry name" value="MAGE"/>
</dbReference>
<dbReference type="PROSITE" id="PS50838">
    <property type="entry name" value="MAGE"/>
    <property type="match status" value="1"/>
</dbReference>
<proteinExistence type="predicted"/>